<protein>
    <submittedName>
        <fullName evidence="2">Uncharacterized protein</fullName>
    </submittedName>
</protein>
<feature type="compositionally biased region" description="Low complexity" evidence="1">
    <location>
        <begin position="34"/>
        <end position="47"/>
    </location>
</feature>
<dbReference type="RefSeq" id="XP_002910200.1">
    <property type="nucleotide sequence ID" value="XM_002910154.1"/>
</dbReference>
<dbReference type="Proteomes" id="UP000001861">
    <property type="component" value="Unassembled WGS sequence"/>
</dbReference>
<evidence type="ECO:0000313" key="2">
    <source>
        <dbReference type="EMBL" id="EFI26706.1"/>
    </source>
</evidence>
<feature type="region of interest" description="Disordered" evidence="1">
    <location>
        <begin position="20"/>
        <end position="57"/>
    </location>
</feature>
<dbReference type="InParanoid" id="D6RQW1"/>
<comment type="caution">
    <text evidence="2">The sequence shown here is derived from an EMBL/GenBank/DDBJ whole genome shotgun (WGS) entry which is preliminary data.</text>
</comment>
<sequence>MDTTQIDRDIDALLSLRSRTSKARTSKLKGQKASGSRRTSQSSSSSRHLPATSKKTKPIIDDTKFTEVCEVDEVERAGDETPWSWRHLRQAHRDGINEAIRASKTAVQLEFTFKAFMSGVRDSLADMYPDGGFKEVLGEREDEVLKGLEDCRKHLEVIRVQLELAIRWGRLIKPLGNA</sequence>
<organism evidence="2 3">
    <name type="scientific">Coprinopsis cinerea (strain Okayama-7 / 130 / ATCC MYA-4618 / FGSC 9003)</name>
    <name type="common">Inky cap fungus</name>
    <name type="synonym">Hormographiella aspergillata</name>
    <dbReference type="NCBI Taxonomy" id="240176"/>
    <lineage>
        <taxon>Eukaryota</taxon>
        <taxon>Fungi</taxon>
        <taxon>Dikarya</taxon>
        <taxon>Basidiomycota</taxon>
        <taxon>Agaricomycotina</taxon>
        <taxon>Agaricomycetes</taxon>
        <taxon>Agaricomycetidae</taxon>
        <taxon>Agaricales</taxon>
        <taxon>Agaricineae</taxon>
        <taxon>Psathyrellaceae</taxon>
        <taxon>Coprinopsis</taxon>
    </lineage>
</organism>
<dbReference type="KEGG" id="cci:CC1G_15477"/>
<proteinExistence type="predicted"/>
<evidence type="ECO:0000256" key="1">
    <source>
        <dbReference type="SAM" id="MobiDB-lite"/>
    </source>
</evidence>
<dbReference type="AlphaFoldDB" id="D6RQW1"/>
<feature type="compositionally biased region" description="Basic residues" evidence="1">
    <location>
        <begin position="20"/>
        <end position="30"/>
    </location>
</feature>
<dbReference type="GeneID" id="9380203"/>
<keyword evidence="3" id="KW-1185">Reference proteome</keyword>
<reference evidence="2 3" key="1">
    <citation type="journal article" date="2010" name="Proc. Natl. Acad. Sci. U.S.A.">
        <title>Insights into evolution of multicellular fungi from the assembled chromosomes of the mushroom Coprinopsis cinerea (Coprinus cinereus).</title>
        <authorList>
            <person name="Stajich J.E."/>
            <person name="Wilke S.K."/>
            <person name="Ahren D."/>
            <person name="Au C.H."/>
            <person name="Birren B.W."/>
            <person name="Borodovsky M."/>
            <person name="Burns C."/>
            <person name="Canback B."/>
            <person name="Casselton L.A."/>
            <person name="Cheng C.K."/>
            <person name="Deng J."/>
            <person name="Dietrich F.S."/>
            <person name="Fargo D.C."/>
            <person name="Farman M.L."/>
            <person name="Gathman A.C."/>
            <person name="Goldberg J."/>
            <person name="Guigo R."/>
            <person name="Hoegger P.J."/>
            <person name="Hooker J.B."/>
            <person name="Huggins A."/>
            <person name="James T.Y."/>
            <person name="Kamada T."/>
            <person name="Kilaru S."/>
            <person name="Kodira C."/>
            <person name="Kues U."/>
            <person name="Kupfer D."/>
            <person name="Kwan H.S."/>
            <person name="Lomsadze A."/>
            <person name="Li W."/>
            <person name="Lilly W.W."/>
            <person name="Ma L.J."/>
            <person name="Mackey A.J."/>
            <person name="Manning G."/>
            <person name="Martin F."/>
            <person name="Muraguchi H."/>
            <person name="Natvig D.O."/>
            <person name="Palmerini H."/>
            <person name="Ramesh M.A."/>
            <person name="Rehmeyer C.J."/>
            <person name="Roe B.A."/>
            <person name="Shenoy N."/>
            <person name="Stanke M."/>
            <person name="Ter-Hovhannisyan V."/>
            <person name="Tunlid A."/>
            <person name="Velagapudi R."/>
            <person name="Vision T.J."/>
            <person name="Zeng Q."/>
            <person name="Zolan M.E."/>
            <person name="Pukkila P.J."/>
        </authorList>
    </citation>
    <scope>NUCLEOTIDE SEQUENCE [LARGE SCALE GENOMIC DNA]</scope>
    <source>
        <strain evidence="3">Okayama-7 / 130 / ATCC MYA-4618 / FGSC 9003</strain>
    </source>
</reference>
<dbReference type="EMBL" id="AACS02000012">
    <property type="protein sequence ID" value="EFI26706.1"/>
    <property type="molecule type" value="Genomic_DNA"/>
</dbReference>
<accession>D6RQW1</accession>
<name>D6RQW1_COPC7</name>
<evidence type="ECO:0000313" key="3">
    <source>
        <dbReference type="Proteomes" id="UP000001861"/>
    </source>
</evidence>
<dbReference type="HOGENOM" id="CLU_1510529_0_0_1"/>
<gene>
    <name evidence="2" type="ORF">CC1G_15477</name>
</gene>
<dbReference type="VEuPathDB" id="FungiDB:CC1G_15477"/>